<dbReference type="HOGENOM" id="CLU_607326_0_0_1"/>
<reference evidence="2 4" key="2">
    <citation type="journal article" date="2013" name="Nature">
        <title>Insights into bilaterian evolution from three spiralian genomes.</title>
        <authorList>
            <person name="Simakov O."/>
            <person name="Marletaz F."/>
            <person name="Cho S.J."/>
            <person name="Edsinger-Gonzales E."/>
            <person name="Havlak P."/>
            <person name="Hellsten U."/>
            <person name="Kuo D.H."/>
            <person name="Larsson T."/>
            <person name="Lv J."/>
            <person name="Arendt D."/>
            <person name="Savage R."/>
            <person name="Osoegawa K."/>
            <person name="de Jong P."/>
            <person name="Grimwood J."/>
            <person name="Chapman J.A."/>
            <person name="Shapiro H."/>
            <person name="Aerts A."/>
            <person name="Otillar R.P."/>
            <person name="Terry A.Y."/>
            <person name="Boore J.L."/>
            <person name="Grigoriev I.V."/>
            <person name="Lindberg D.R."/>
            <person name="Seaver E.C."/>
            <person name="Weisblat D.A."/>
            <person name="Putnam N.H."/>
            <person name="Rokhsar D.S."/>
        </authorList>
    </citation>
    <scope>NUCLEOTIDE SEQUENCE</scope>
</reference>
<keyword evidence="4" id="KW-1185">Reference proteome</keyword>
<feature type="chain" id="PRO_5010981071" description="EB domain-containing protein" evidence="1">
    <location>
        <begin position="24"/>
        <end position="451"/>
    </location>
</feature>
<dbReference type="Proteomes" id="UP000015101">
    <property type="component" value="Unassembled WGS sequence"/>
</dbReference>
<accession>T1FVG2</accession>
<name>T1FVG2_HELRO</name>
<dbReference type="AlphaFoldDB" id="T1FVG2"/>
<evidence type="ECO:0000313" key="3">
    <source>
        <dbReference type="EnsemblMetazoa" id="HelroP193891"/>
    </source>
</evidence>
<gene>
    <name evidence="3" type="primary">20212808</name>
    <name evidence="2" type="ORF">HELRODRAFT_193891</name>
</gene>
<dbReference type="CTD" id="20212808"/>
<dbReference type="EMBL" id="KB097587">
    <property type="protein sequence ID" value="ESN93836.1"/>
    <property type="molecule type" value="Genomic_DNA"/>
</dbReference>
<organism evidence="3 4">
    <name type="scientific">Helobdella robusta</name>
    <name type="common">Californian leech</name>
    <dbReference type="NCBI Taxonomy" id="6412"/>
    <lineage>
        <taxon>Eukaryota</taxon>
        <taxon>Metazoa</taxon>
        <taxon>Spiralia</taxon>
        <taxon>Lophotrochozoa</taxon>
        <taxon>Annelida</taxon>
        <taxon>Clitellata</taxon>
        <taxon>Hirudinea</taxon>
        <taxon>Rhynchobdellida</taxon>
        <taxon>Glossiphoniidae</taxon>
        <taxon>Helobdella</taxon>
    </lineage>
</organism>
<dbReference type="STRING" id="6412.T1FVG2"/>
<dbReference type="EMBL" id="AMQM01007215">
    <property type="status" value="NOT_ANNOTATED_CDS"/>
    <property type="molecule type" value="Genomic_DNA"/>
</dbReference>
<evidence type="ECO:0008006" key="5">
    <source>
        <dbReference type="Google" id="ProtNLM"/>
    </source>
</evidence>
<proteinExistence type="predicted"/>
<dbReference type="GeneID" id="20212808"/>
<sequence length="451" mass="51507">MSIVALNWLLVLIFYLIFSSGSSSNCGSDSSSNNNKTESVFRRYDREVLNDIDLNYNNNNNINNNINNNNNINIHNNNNLNVKNNNNLNNNINISNYRISDNNIDINLNNRLNFNNNNAKQHSTATAITATTSTAAAATTTAATTNLHSHLQTYKQTCHDDDHCQTGLVCKYSFHGCSIGMCDCPAANYKYVHGACLKAKLPNQQCDPNTDICLSDRMSCDVIEKRCTCRDGLIMTPDGLHCLTSGEKLLNERCRYGIDRCLHKSDEVGEVGCDDDYDCQRGAVCKRGVCACPAQFVQQGVRCLRRSALKNMAEYEECDEMNESSYCTHPLICVYCPSIHRHRQQKQPSNNNFIHRYISQRNSKFQIRQQQPQLQQLQQHRYIQDRNQRHRLQKPQYRRRQPLQNSSYICLRRNKDLNSSALAISSAFYKTFTNLLTLTSITFILIYQSTD</sequence>
<dbReference type="OrthoDB" id="504708at2759"/>
<evidence type="ECO:0000256" key="1">
    <source>
        <dbReference type="SAM" id="SignalP"/>
    </source>
</evidence>
<dbReference type="KEGG" id="hro:HELRODRAFT_193891"/>
<dbReference type="InParanoid" id="T1FVG2"/>
<protein>
    <recommendedName>
        <fullName evidence="5">EB domain-containing protein</fullName>
    </recommendedName>
</protein>
<reference evidence="3" key="3">
    <citation type="submission" date="2015-06" db="UniProtKB">
        <authorList>
            <consortium name="EnsemblMetazoa"/>
        </authorList>
    </citation>
    <scope>IDENTIFICATION</scope>
</reference>
<keyword evidence="1" id="KW-0732">Signal</keyword>
<evidence type="ECO:0000313" key="2">
    <source>
        <dbReference type="EMBL" id="ESN93836.1"/>
    </source>
</evidence>
<dbReference type="RefSeq" id="XP_009028046.1">
    <property type="nucleotide sequence ID" value="XM_009029798.1"/>
</dbReference>
<feature type="signal peptide" evidence="1">
    <location>
        <begin position="1"/>
        <end position="23"/>
    </location>
</feature>
<dbReference type="EnsemblMetazoa" id="HelroT193891">
    <property type="protein sequence ID" value="HelroP193891"/>
    <property type="gene ID" value="HelroG193891"/>
</dbReference>
<reference evidence="4" key="1">
    <citation type="submission" date="2012-12" db="EMBL/GenBank/DDBJ databases">
        <authorList>
            <person name="Hellsten U."/>
            <person name="Grimwood J."/>
            <person name="Chapman J.A."/>
            <person name="Shapiro H."/>
            <person name="Aerts A."/>
            <person name="Otillar R.P."/>
            <person name="Terry A.Y."/>
            <person name="Boore J.L."/>
            <person name="Simakov O."/>
            <person name="Marletaz F."/>
            <person name="Cho S.-J."/>
            <person name="Edsinger-Gonzales E."/>
            <person name="Havlak P."/>
            <person name="Kuo D.-H."/>
            <person name="Larsson T."/>
            <person name="Lv J."/>
            <person name="Arendt D."/>
            <person name="Savage R."/>
            <person name="Osoegawa K."/>
            <person name="de Jong P."/>
            <person name="Lindberg D.R."/>
            <person name="Seaver E.C."/>
            <person name="Weisblat D.A."/>
            <person name="Putnam N.H."/>
            <person name="Grigoriev I.V."/>
            <person name="Rokhsar D.S."/>
        </authorList>
    </citation>
    <scope>NUCLEOTIDE SEQUENCE</scope>
</reference>
<evidence type="ECO:0000313" key="4">
    <source>
        <dbReference type="Proteomes" id="UP000015101"/>
    </source>
</evidence>